<dbReference type="InterPro" id="IPR051829">
    <property type="entry name" value="Multiheme_Cytochr_ET"/>
</dbReference>
<dbReference type="PANTHER" id="PTHR35038:SF8">
    <property type="entry name" value="C-TYPE POLYHEME CYTOCHROME OMCC"/>
    <property type="match status" value="1"/>
</dbReference>
<dbReference type="InterPro" id="IPR023155">
    <property type="entry name" value="Cyt_c-552/4"/>
</dbReference>
<evidence type="ECO:0000256" key="1">
    <source>
        <dbReference type="ARBA" id="ARBA00022729"/>
    </source>
</evidence>
<dbReference type="PANTHER" id="PTHR35038">
    <property type="entry name" value="DISSIMILATORY SULFITE REDUCTASE SIRA"/>
    <property type="match status" value="1"/>
</dbReference>
<protein>
    <recommendedName>
        <fullName evidence="2">Cytochrome c-552/4 domain-containing protein</fullName>
    </recommendedName>
</protein>
<feature type="non-terminal residue" evidence="3">
    <location>
        <position position="1"/>
    </location>
</feature>
<feature type="non-terminal residue" evidence="3">
    <location>
        <position position="615"/>
    </location>
</feature>
<feature type="domain" description="Cytochrome c-552/4" evidence="2">
    <location>
        <begin position="197"/>
        <end position="236"/>
    </location>
</feature>
<proteinExistence type="predicted"/>
<dbReference type="AlphaFoldDB" id="A0A381YDV2"/>
<dbReference type="PROSITE" id="PS51257">
    <property type="entry name" value="PROKAR_LIPOPROTEIN"/>
    <property type="match status" value="1"/>
</dbReference>
<dbReference type="Pfam" id="PF13435">
    <property type="entry name" value="Cytochrome_C554"/>
    <property type="match status" value="1"/>
</dbReference>
<organism evidence="3">
    <name type="scientific">marine metagenome</name>
    <dbReference type="NCBI Taxonomy" id="408172"/>
    <lineage>
        <taxon>unclassified sequences</taxon>
        <taxon>metagenomes</taxon>
        <taxon>ecological metagenomes</taxon>
    </lineage>
</organism>
<dbReference type="InterPro" id="IPR036280">
    <property type="entry name" value="Multihaem_cyt_sf"/>
</dbReference>
<evidence type="ECO:0000313" key="3">
    <source>
        <dbReference type="EMBL" id="SVA74761.1"/>
    </source>
</evidence>
<sequence>MIYRSSFYAILAIFLFIQGCSSKKQSAGDFSLSNFDVKESTVAYSDFIGSNDCQTCHLDIYNEWKGSTHGQAGGIPNSDRVIAPFTSKPIQLADAIVYPELKNGIYQFRIRYKESEHEEVIRVEAVIGKGFLYGGGTQTFFGKYPDGTYRFLPFDFSKDESSWFVQLKSDEKWAKINKSIGMIDLYNWPPHRVLGEVDDISNCQQCHGSQIIAEKLDSGYDTKFVSLSVNCESCHGPAKNHVTIMSNIVKNIVNEKQSIGLASLSGLQPKESLDLCFQCHAVKTPLKPGYLPGENLAEFYSLRMALLGNENPYSIDGRIKSFGYQQNHLFSDCFLSGSMTCISCHNPHSQNYQDINRIALIDRFDDRQCTSCHMAKINDISSHTFHDAESEGSRCISCHMPFRQQRAIGTEIKYTRSDHTISIPRPVYDSSQGFESSCIQCHSDISESKLQTIVDDWYGPIKPQNPIIANRLKITESTLGDDAAKLLLQPNLVHSMGQFSNLSYFIKRYLTPGMELLDPEIVNKLIIYAQSEDIDLKALALAGLHYSQYNNLEIQKFIVQELDKLGDKEESVRRRWGLILDYFGTVYYLSGDRPNAIQCYELARQVLPNDKTIKT</sequence>
<accession>A0A381YDV2</accession>
<name>A0A381YDV2_9ZZZZ</name>
<dbReference type="EMBL" id="UINC01017911">
    <property type="protein sequence ID" value="SVA74761.1"/>
    <property type="molecule type" value="Genomic_DNA"/>
</dbReference>
<gene>
    <name evidence="3" type="ORF">METZ01_LOCUS127615</name>
</gene>
<dbReference type="Gene3D" id="1.10.1130.10">
    <property type="entry name" value="Flavocytochrome C3, Chain A"/>
    <property type="match status" value="3"/>
</dbReference>
<reference evidence="3" key="1">
    <citation type="submission" date="2018-05" db="EMBL/GenBank/DDBJ databases">
        <authorList>
            <person name="Lanie J.A."/>
            <person name="Ng W.-L."/>
            <person name="Kazmierczak K.M."/>
            <person name="Andrzejewski T.M."/>
            <person name="Davidsen T.M."/>
            <person name="Wayne K.J."/>
            <person name="Tettelin H."/>
            <person name="Glass J.I."/>
            <person name="Rusch D."/>
            <person name="Podicherti R."/>
            <person name="Tsui H.-C.T."/>
            <person name="Winkler M.E."/>
        </authorList>
    </citation>
    <scope>NUCLEOTIDE SEQUENCE</scope>
</reference>
<evidence type="ECO:0000259" key="2">
    <source>
        <dbReference type="Pfam" id="PF13435"/>
    </source>
</evidence>
<dbReference type="SUPFAM" id="SSF48695">
    <property type="entry name" value="Multiheme cytochromes"/>
    <property type="match status" value="1"/>
</dbReference>
<keyword evidence="1" id="KW-0732">Signal</keyword>